<dbReference type="Gene3D" id="4.10.430.30">
    <property type="match status" value="1"/>
</dbReference>
<comment type="caution">
    <text evidence="2">The sequence shown here is derived from an EMBL/GenBank/DDBJ whole genome shotgun (WGS) entry which is preliminary data.</text>
</comment>
<sequence length="103" mass="12254">MDKFTRYIQRKSELEAQIAKDRALVRDEILIEIMLAIEEFHFDTEELFPAGKKRKIKPRYFDPKSGAVWSGRGREPRWLKGKNRQDFELEVVETGEALTRNRE</sequence>
<evidence type="ECO:0000313" key="2">
    <source>
        <dbReference type="EMBL" id="KVK80146.1"/>
    </source>
</evidence>
<dbReference type="InterPro" id="IPR027444">
    <property type="entry name" value="H-NS_C_dom"/>
</dbReference>
<gene>
    <name evidence="2" type="ORF">WS90_02070</name>
</gene>
<organism evidence="2 3">
    <name type="scientific">Burkholderia cepacia</name>
    <name type="common">Pseudomonas cepacia</name>
    <dbReference type="NCBI Taxonomy" id="292"/>
    <lineage>
        <taxon>Bacteria</taxon>
        <taxon>Pseudomonadati</taxon>
        <taxon>Pseudomonadota</taxon>
        <taxon>Betaproteobacteria</taxon>
        <taxon>Burkholderiales</taxon>
        <taxon>Burkholderiaceae</taxon>
        <taxon>Burkholderia</taxon>
        <taxon>Burkholderia cepacia complex</taxon>
    </lineage>
</organism>
<evidence type="ECO:0000313" key="3">
    <source>
        <dbReference type="Proteomes" id="UP000069001"/>
    </source>
</evidence>
<name>A0A118KQ60_BURCE</name>
<feature type="domain" description="DNA-binding protein H-NS-like C-terminal" evidence="1">
    <location>
        <begin position="58"/>
        <end position="88"/>
    </location>
</feature>
<accession>A0A118KQ60</accession>
<dbReference type="Proteomes" id="UP000069001">
    <property type="component" value="Unassembled WGS sequence"/>
</dbReference>
<dbReference type="SUPFAM" id="SSF81273">
    <property type="entry name" value="H-NS histone-like proteins"/>
    <property type="match status" value="1"/>
</dbReference>
<proteinExistence type="predicted"/>
<reference evidence="2 3" key="1">
    <citation type="submission" date="2015-11" db="EMBL/GenBank/DDBJ databases">
        <title>Expanding the genomic diversity of Burkholderia species for the development of highly accurate diagnostics.</title>
        <authorList>
            <person name="Sahl J."/>
            <person name="Keim P."/>
            <person name="Wagner D."/>
        </authorList>
    </citation>
    <scope>NUCLEOTIDE SEQUENCE [LARGE SCALE GENOMIC DNA]</scope>
    <source>
        <strain evidence="2 3">MSMB1302</strain>
    </source>
</reference>
<protein>
    <recommendedName>
        <fullName evidence="1">DNA-binding protein H-NS-like C-terminal domain-containing protein</fullName>
    </recommendedName>
</protein>
<dbReference type="EMBL" id="LOYH01000062">
    <property type="protein sequence ID" value="KVK80146.1"/>
    <property type="molecule type" value="Genomic_DNA"/>
</dbReference>
<dbReference type="GO" id="GO:0003677">
    <property type="term" value="F:DNA binding"/>
    <property type="evidence" value="ECO:0007669"/>
    <property type="project" value="InterPro"/>
</dbReference>
<dbReference type="Pfam" id="PF00816">
    <property type="entry name" value="Histone_HNS"/>
    <property type="match status" value="1"/>
</dbReference>
<evidence type="ECO:0000259" key="1">
    <source>
        <dbReference type="Pfam" id="PF00816"/>
    </source>
</evidence>
<dbReference type="RefSeq" id="WP_059523811.1">
    <property type="nucleotide sequence ID" value="NZ_LOXZ01000030.1"/>
</dbReference>
<dbReference type="AlphaFoldDB" id="A0A118KQ60"/>